<evidence type="ECO:0000256" key="2">
    <source>
        <dbReference type="ARBA" id="ARBA00008072"/>
    </source>
</evidence>
<dbReference type="Gene3D" id="3.90.180.10">
    <property type="entry name" value="Medium-chain alcohol dehydrogenases, catalytic domain"/>
    <property type="match status" value="1"/>
</dbReference>
<reference evidence="9" key="1">
    <citation type="submission" date="2021-01" db="EMBL/GenBank/DDBJ databases">
        <title>Whole genome shotgun sequence of Sphaerimonospora thailandensis NBRC 107569.</title>
        <authorList>
            <person name="Komaki H."/>
            <person name="Tamura T."/>
        </authorList>
    </citation>
    <scope>NUCLEOTIDE SEQUENCE</scope>
    <source>
        <strain evidence="9">NBRC 107569</strain>
    </source>
</reference>
<dbReference type="CDD" id="cd08278">
    <property type="entry name" value="benzyl_alcohol_DH"/>
    <property type="match status" value="1"/>
</dbReference>
<dbReference type="Gene3D" id="3.40.50.720">
    <property type="entry name" value="NAD(P)-binding Rossmann-like Domain"/>
    <property type="match status" value="1"/>
</dbReference>
<keyword evidence="5" id="KW-0560">Oxidoreductase</keyword>
<feature type="domain" description="Alcohol dehydrogenase-like C-terminal" evidence="7">
    <location>
        <begin position="201"/>
        <end position="329"/>
    </location>
</feature>
<keyword evidence="4 6" id="KW-0862">Zinc</keyword>
<dbReference type="EMBL" id="BOOG01000036">
    <property type="protein sequence ID" value="GIH71509.1"/>
    <property type="molecule type" value="Genomic_DNA"/>
</dbReference>
<dbReference type="PROSITE" id="PS00059">
    <property type="entry name" value="ADH_ZINC"/>
    <property type="match status" value="1"/>
</dbReference>
<dbReference type="SUPFAM" id="SSF50129">
    <property type="entry name" value="GroES-like"/>
    <property type="match status" value="1"/>
</dbReference>
<evidence type="ECO:0000256" key="6">
    <source>
        <dbReference type="RuleBase" id="RU361277"/>
    </source>
</evidence>
<comment type="similarity">
    <text evidence="2 6">Belongs to the zinc-containing alcohol dehydrogenase family.</text>
</comment>
<evidence type="ECO:0000259" key="7">
    <source>
        <dbReference type="Pfam" id="PF00107"/>
    </source>
</evidence>
<dbReference type="GO" id="GO:0016491">
    <property type="term" value="F:oxidoreductase activity"/>
    <property type="evidence" value="ECO:0007669"/>
    <property type="project" value="UniProtKB-KW"/>
</dbReference>
<comment type="cofactor">
    <cofactor evidence="1 6">
        <name>Zn(2+)</name>
        <dbReference type="ChEBI" id="CHEBI:29105"/>
    </cofactor>
</comment>
<evidence type="ECO:0000313" key="9">
    <source>
        <dbReference type="EMBL" id="GIH71509.1"/>
    </source>
</evidence>
<evidence type="ECO:0000256" key="5">
    <source>
        <dbReference type="ARBA" id="ARBA00023002"/>
    </source>
</evidence>
<dbReference type="PANTHER" id="PTHR43350:SF2">
    <property type="entry name" value="GROES-LIKE ZINC-BINDING ALCOHOL DEHYDROGENASE FAMILY PROTEIN"/>
    <property type="match status" value="1"/>
</dbReference>
<feature type="domain" description="Alcohol dehydrogenase-like N-terminal" evidence="8">
    <location>
        <begin position="26"/>
        <end position="114"/>
    </location>
</feature>
<organism evidence="9 10">
    <name type="scientific">Sphaerimonospora thailandensis</name>
    <dbReference type="NCBI Taxonomy" id="795644"/>
    <lineage>
        <taxon>Bacteria</taxon>
        <taxon>Bacillati</taxon>
        <taxon>Actinomycetota</taxon>
        <taxon>Actinomycetes</taxon>
        <taxon>Streptosporangiales</taxon>
        <taxon>Streptosporangiaceae</taxon>
        <taxon>Sphaerimonospora</taxon>
    </lineage>
</organism>
<evidence type="ECO:0000256" key="3">
    <source>
        <dbReference type="ARBA" id="ARBA00022723"/>
    </source>
</evidence>
<protein>
    <submittedName>
        <fullName evidence="9">Aryl-alcohol dehydrogenase</fullName>
    </submittedName>
</protein>
<sequence length="381" mass="39424">MKVTAAVVDELGGPFRVEELELDEPGPGEALVKIVASGICHTDEITRHGDLPMPFPCVLGHEGAGVVEAVGDGVTAVRPGDHVVIGWPSCGACRNCRDGEPRYCARLGEALCGGGRLLGPRAGEPALRRPGGTPVHSHFFGQSSFSTYALTWADALVVVPRDAPLELLGPLACGISTGAGAVLNTLKPRLGSSLVVYGVGAVGLAAVMAARLSPATKIIAVDRHPSRLALAEEFGATHTIDVSESVSGVGSGGGVDPVAEVHRICGGPADYALECTGVISVVRQAADSVGMLGTCVLIGGAPAGAEFGLDHLTTLWGKRIIGTLGGSGRSEPLIGTLVELHRQGRFPFDRLVRFYDLADIGRALDDSHRGDVLKPVLRMNH</sequence>
<evidence type="ECO:0000313" key="10">
    <source>
        <dbReference type="Proteomes" id="UP000610966"/>
    </source>
</evidence>
<dbReference type="InterPro" id="IPR013154">
    <property type="entry name" value="ADH-like_N"/>
</dbReference>
<dbReference type="PANTHER" id="PTHR43350">
    <property type="entry name" value="NAD-DEPENDENT ALCOHOL DEHYDROGENASE"/>
    <property type="match status" value="1"/>
</dbReference>
<dbReference type="InterPro" id="IPR002328">
    <property type="entry name" value="ADH_Zn_CS"/>
</dbReference>
<dbReference type="FunFam" id="3.40.50.720:FF:000003">
    <property type="entry name" value="S-(hydroxymethyl)glutathione dehydrogenase"/>
    <property type="match status" value="1"/>
</dbReference>
<dbReference type="GO" id="GO:0008270">
    <property type="term" value="F:zinc ion binding"/>
    <property type="evidence" value="ECO:0007669"/>
    <property type="project" value="InterPro"/>
</dbReference>
<evidence type="ECO:0000256" key="4">
    <source>
        <dbReference type="ARBA" id="ARBA00022833"/>
    </source>
</evidence>
<evidence type="ECO:0000259" key="8">
    <source>
        <dbReference type="Pfam" id="PF08240"/>
    </source>
</evidence>
<dbReference type="Pfam" id="PF00107">
    <property type="entry name" value="ADH_zinc_N"/>
    <property type="match status" value="1"/>
</dbReference>
<dbReference type="Pfam" id="PF08240">
    <property type="entry name" value="ADH_N"/>
    <property type="match status" value="1"/>
</dbReference>
<keyword evidence="10" id="KW-1185">Reference proteome</keyword>
<dbReference type="SUPFAM" id="SSF51735">
    <property type="entry name" value="NAD(P)-binding Rossmann-fold domains"/>
    <property type="match status" value="1"/>
</dbReference>
<dbReference type="InterPro" id="IPR036291">
    <property type="entry name" value="NAD(P)-bd_dom_sf"/>
</dbReference>
<evidence type="ECO:0000256" key="1">
    <source>
        <dbReference type="ARBA" id="ARBA00001947"/>
    </source>
</evidence>
<name>A0A8J3VZT5_9ACTN</name>
<dbReference type="RefSeq" id="WP_239089805.1">
    <property type="nucleotide sequence ID" value="NZ_BOOG01000036.1"/>
</dbReference>
<dbReference type="AlphaFoldDB" id="A0A8J3VZT5"/>
<dbReference type="InterPro" id="IPR011032">
    <property type="entry name" value="GroES-like_sf"/>
</dbReference>
<dbReference type="Proteomes" id="UP000610966">
    <property type="component" value="Unassembled WGS sequence"/>
</dbReference>
<proteinExistence type="inferred from homology"/>
<accession>A0A8J3VZT5</accession>
<comment type="caution">
    <text evidence="9">The sequence shown here is derived from an EMBL/GenBank/DDBJ whole genome shotgun (WGS) entry which is preliminary data.</text>
</comment>
<keyword evidence="3 6" id="KW-0479">Metal-binding</keyword>
<gene>
    <name evidence="9" type="primary">areB</name>
    <name evidence="9" type="ORF">Mth01_37620</name>
</gene>
<dbReference type="InterPro" id="IPR013149">
    <property type="entry name" value="ADH-like_C"/>
</dbReference>